<dbReference type="RefSeq" id="WP_011902021.1">
    <property type="nucleotide sequence ID" value="NZ_CP015016.1"/>
</dbReference>
<dbReference type="AlphaFoldDB" id="A0AAC9IPE6"/>
<feature type="compositionally biased region" description="Basic and acidic residues" evidence="1">
    <location>
        <begin position="118"/>
        <end position="127"/>
    </location>
</feature>
<accession>A0AAC9IPE6</accession>
<evidence type="ECO:0000313" key="2">
    <source>
        <dbReference type="EMBL" id="APC00319.1"/>
    </source>
</evidence>
<dbReference type="Proteomes" id="UP000182060">
    <property type="component" value="Chromosome"/>
</dbReference>
<evidence type="ECO:0008006" key="4">
    <source>
        <dbReference type="Google" id="ProtNLM"/>
    </source>
</evidence>
<reference evidence="2" key="1">
    <citation type="journal article" date="2017" name="Appl. Environ. Microbiol.">
        <title>Microdiversification of a pelagic Polynucleobacter species is mainly driven by acquisition of genomic islands from a partially interspecific gene pool.</title>
        <authorList>
            <person name="Hoetzinger M."/>
            <person name="Hahn M.W."/>
            <person name="Jezberova J."/>
            <person name="Schmidt J."/>
            <person name="Koll U."/>
        </authorList>
    </citation>
    <scope>NUCLEOTIDE SEQUENCE</scope>
    <source>
        <strain evidence="2">MWH-RechtKol4</strain>
    </source>
</reference>
<evidence type="ECO:0000256" key="1">
    <source>
        <dbReference type="SAM" id="MobiDB-lite"/>
    </source>
</evidence>
<dbReference type="OMA" id="QTAHEWV"/>
<feature type="region of interest" description="Disordered" evidence="1">
    <location>
        <begin position="116"/>
        <end position="135"/>
    </location>
</feature>
<proteinExistence type="predicted"/>
<organism evidence="2 3">
    <name type="scientific">Polynucleobacter asymbioticus</name>
    <dbReference type="NCBI Taxonomy" id="576611"/>
    <lineage>
        <taxon>Bacteria</taxon>
        <taxon>Pseudomonadati</taxon>
        <taxon>Pseudomonadota</taxon>
        <taxon>Betaproteobacteria</taxon>
        <taxon>Burkholderiales</taxon>
        <taxon>Burkholderiaceae</taxon>
        <taxon>Polynucleobacter</taxon>
    </lineage>
</organism>
<sequence>MNFAAKPSRKQTAHEWVDYLRESDGLGGILAKTEDLARLRSILGLALAKTGLDHLLPKIEAGWRSGGQNELFLLVGSASIASRLQQTLPSIIKELDGLGLQCSAIKVRVKPAPPSWEVKSRAQDQKNQKPQGFNEVAKKSWKDLLDKLSPDSELYKTVQKLLQSK</sequence>
<dbReference type="GeneID" id="31480524"/>
<gene>
    <name evidence="2" type="ORF">AOC25_01110</name>
</gene>
<evidence type="ECO:0000313" key="3">
    <source>
        <dbReference type="Proteomes" id="UP000182060"/>
    </source>
</evidence>
<protein>
    <recommendedName>
        <fullName evidence="4">DUF721 domain-containing protein</fullName>
    </recommendedName>
</protein>
<name>A0AAC9IPE6_9BURK</name>
<dbReference type="EMBL" id="CP015017">
    <property type="protein sequence ID" value="APC00319.1"/>
    <property type="molecule type" value="Genomic_DNA"/>
</dbReference>